<accession>A0A1M6IFW5</accession>
<organism evidence="1 2">
    <name type="scientific">Dethiosulfatibacter aminovorans DSM 17477</name>
    <dbReference type="NCBI Taxonomy" id="1121476"/>
    <lineage>
        <taxon>Bacteria</taxon>
        <taxon>Bacillati</taxon>
        <taxon>Bacillota</taxon>
        <taxon>Tissierellia</taxon>
        <taxon>Dethiosulfatibacter</taxon>
    </lineage>
</organism>
<dbReference type="STRING" id="1121476.SAMN02745751_02305"/>
<dbReference type="OrthoDB" id="2989524at2"/>
<name>A0A1M6IFW5_9FIRM</name>
<sequence length="215" mass="25662">MIGKQILYHGSEANRANSIFENQKFNTSKDDRHWLGDGVYFYIDKVLAYRWIWNMYEKRHGEIISNNKLFGKYGILNAEVTFLEDRVYNLKEIEFQNDFSRIKHIVMKKAAEGSKLSKNDFVDGTVLNLMFNEFGYDKNYDIVIALFSNNKKNLSDLRFKSRIWYGTEEQVCVKNEKCILSININQPEDFEKVYELMKKTYKTKYNSKRKNIYKQ</sequence>
<evidence type="ECO:0000313" key="1">
    <source>
        <dbReference type="EMBL" id="SHJ33342.1"/>
    </source>
</evidence>
<dbReference type="RefSeq" id="WP_073049731.1">
    <property type="nucleotide sequence ID" value="NZ_FQZL01000017.1"/>
</dbReference>
<dbReference type="Gene3D" id="3.90.175.10">
    <property type="entry name" value="Diphtheria Toxin, domain 1"/>
    <property type="match status" value="1"/>
</dbReference>
<dbReference type="EMBL" id="FQZL01000017">
    <property type="protein sequence ID" value="SHJ33342.1"/>
    <property type="molecule type" value="Genomic_DNA"/>
</dbReference>
<keyword evidence="2" id="KW-1185">Reference proteome</keyword>
<dbReference type="Proteomes" id="UP000184052">
    <property type="component" value="Unassembled WGS sequence"/>
</dbReference>
<reference evidence="1 2" key="1">
    <citation type="submission" date="2016-11" db="EMBL/GenBank/DDBJ databases">
        <authorList>
            <person name="Jaros S."/>
            <person name="Januszkiewicz K."/>
            <person name="Wedrychowicz H."/>
        </authorList>
    </citation>
    <scope>NUCLEOTIDE SEQUENCE [LARGE SCALE GENOMIC DNA]</scope>
    <source>
        <strain evidence="1 2">DSM 17477</strain>
    </source>
</reference>
<evidence type="ECO:0000313" key="2">
    <source>
        <dbReference type="Proteomes" id="UP000184052"/>
    </source>
</evidence>
<proteinExistence type="predicted"/>
<dbReference type="SUPFAM" id="SSF56399">
    <property type="entry name" value="ADP-ribosylation"/>
    <property type="match status" value="1"/>
</dbReference>
<gene>
    <name evidence="1" type="ORF">SAMN02745751_02305</name>
</gene>
<protein>
    <submittedName>
        <fullName evidence="1">Uncharacterized protein</fullName>
    </submittedName>
</protein>
<dbReference type="AlphaFoldDB" id="A0A1M6IFW5"/>